<evidence type="ECO:0000256" key="1">
    <source>
        <dbReference type="ARBA" id="ARBA00022598"/>
    </source>
</evidence>
<dbReference type="Pfam" id="PF08245">
    <property type="entry name" value="Mur_ligase_M"/>
    <property type="match status" value="1"/>
</dbReference>
<protein>
    <submittedName>
        <fullName evidence="7">UDP-N-acetylmuramoyl-tripeptide--D-alanyl-D-alanine ligase</fullName>
    </submittedName>
</protein>
<keyword evidence="4" id="KW-1133">Transmembrane helix</keyword>
<feature type="transmembrane region" description="Helical" evidence="4">
    <location>
        <begin position="48"/>
        <end position="67"/>
    </location>
</feature>
<dbReference type="GO" id="GO:0005524">
    <property type="term" value="F:ATP binding"/>
    <property type="evidence" value="ECO:0007669"/>
    <property type="project" value="UniProtKB-KW"/>
</dbReference>
<feature type="transmembrane region" description="Helical" evidence="4">
    <location>
        <begin position="114"/>
        <end position="131"/>
    </location>
</feature>
<organism evidence="7 8">
    <name type="scientific">Candidatus Faecenecus gallistercoris</name>
    <dbReference type="NCBI Taxonomy" id="2840793"/>
    <lineage>
        <taxon>Bacteria</taxon>
        <taxon>Bacillati</taxon>
        <taxon>Bacillota</taxon>
        <taxon>Bacillota incertae sedis</taxon>
        <taxon>Candidatus Faecenecus</taxon>
    </lineage>
</organism>
<feature type="domain" description="Mur ligase C-terminal" evidence="5">
    <location>
        <begin position="403"/>
        <end position="518"/>
    </location>
</feature>
<dbReference type="InterPro" id="IPR013221">
    <property type="entry name" value="Mur_ligase_cen"/>
</dbReference>
<dbReference type="PANTHER" id="PTHR43024">
    <property type="entry name" value="UDP-N-ACETYLMURAMOYL-TRIPEPTIDE--D-ALANYL-D-ALANINE LIGASE"/>
    <property type="match status" value="1"/>
</dbReference>
<evidence type="ECO:0000256" key="2">
    <source>
        <dbReference type="ARBA" id="ARBA00022741"/>
    </source>
</evidence>
<dbReference type="AlphaFoldDB" id="A0A9D0Z036"/>
<evidence type="ECO:0000256" key="3">
    <source>
        <dbReference type="ARBA" id="ARBA00022840"/>
    </source>
</evidence>
<dbReference type="Pfam" id="PF02875">
    <property type="entry name" value="Mur_ligase_C"/>
    <property type="match status" value="1"/>
</dbReference>
<reference evidence="7" key="1">
    <citation type="submission" date="2020-10" db="EMBL/GenBank/DDBJ databases">
        <authorList>
            <person name="Gilroy R."/>
        </authorList>
    </citation>
    <scope>NUCLEOTIDE SEQUENCE</scope>
    <source>
        <strain evidence="7">CHK165-10780</strain>
    </source>
</reference>
<accession>A0A9D0Z036</accession>
<dbReference type="InterPro" id="IPR036565">
    <property type="entry name" value="Mur-like_cat_sf"/>
</dbReference>
<evidence type="ECO:0000313" key="8">
    <source>
        <dbReference type="Proteomes" id="UP000886725"/>
    </source>
</evidence>
<proteinExistence type="predicted"/>
<dbReference type="SUPFAM" id="SSF53623">
    <property type="entry name" value="MurD-like peptide ligases, catalytic domain"/>
    <property type="match status" value="1"/>
</dbReference>
<dbReference type="InterPro" id="IPR036615">
    <property type="entry name" value="Mur_ligase_C_dom_sf"/>
</dbReference>
<dbReference type="Gene3D" id="3.40.1190.10">
    <property type="entry name" value="Mur-like, catalytic domain"/>
    <property type="match status" value="1"/>
</dbReference>
<feature type="transmembrane region" description="Helical" evidence="4">
    <location>
        <begin position="73"/>
        <end position="93"/>
    </location>
</feature>
<keyword evidence="3" id="KW-0067">ATP-binding</keyword>
<evidence type="ECO:0000259" key="5">
    <source>
        <dbReference type="Pfam" id="PF02875"/>
    </source>
</evidence>
<dbReference type="GO" id="GO:0016881">
    <property type="term" value="F:acid-amino acid ligase activity"/>
    <property type="evidence" value="ECO:0007669"/>
    <property type="project" value="InterPro"/>
</dbReference>
<dbReference type="PANTHER" id="PTHR43024:SF1">
    <property type="entry name" value="UDP-N-ACETYLMURAMOYL-TRIPEPTIDE--D-ALANYL-D-ALANINE LIGASE"/>
    <property type="match status" value="1"/>
</dbReference>
<dbReference type="Gene3D" id="3.90.190.20">
    <property type="entry name" value="Mur ligase, C-terminal domain"/>
    <property type="match status" value="1"/>
</dbReference>
<dbReference type="InterPro" id="IPR004101">
    <property type="entry name" value="Mur_ligase_C"/>
</dbReference>
<reference evidence="7" key="2">
    <citation type="journal article" date="2021" name="PeerJ">
        <title>Extensive microbial diversity within the chicken gut microbiome revealed by metagenomics and culture.</title>
        <authorList>
            <person name="Gilroy R."/>
            <person name="Ravi A."/>
            <person name="Getino M."/>
            <person name="Pursley I."/>
            <person name="Horton D.L."/>
            <person name="Alikhan N.F."/>
            <person name="Baker D."/>
            <person name="Gharbi K."/>
            <person name="Hall N."/>
            <person name="Watson M."/>
            <person name="Adriaenssens E.M."/>
            <person name="Foster-Nyarko E."/>
            <person name="Jarju S."/>
            <person name="Secka A."/>
            <person name="Antonio M."/>
            <person name="Oren A."/>
            <person name="Chaudhuri R.R."/>
            <person name="La Ragione R."/>
            <person name="Hildebrand F."/>
            <person name="Pallen M.J."/>
        </authorList>
    </citation>
    <scope>NUCLEOTIDE SEQUENCE</scope>
    <source>
        <strain evidence="7">CHK165-10780</strain>
    </source>
</reference>
<feature type="transmembrane region" description="Helical" evidence="4">
    <location>
        <begin position="137"/>
        <end position="160"/>
    </location>
</feature>
<gene>
    <name evidence="7" type="ORF">IAC85_06470</name>
</gene>
<dbReference type="Proteomes" id="UP000886725">
    <property type="component" value="Unassembled WGS sequence"/>
</dbReference>
<evidence type="ECO:0000259" key="6">
    <source>
        <dbReference type="Pfam" id="PF08245"/>
    </source>
</evidence>
<sequence>MLLLEIALVFALTLYYYTKERRALHMLQQNLYNENNRYVKWVIKNKRIAFGYFDIFLIVLLLATVLVQEVPVYRNIFMILMIVFAITELYYLMNALKNEKTKKPLVTTARIKRLWITLFILFLVPAILIFVNEELRFIMFAIMMIEIVLAFPMAFLANVINKPVEKCVYMHFAHQAKKKLAGMSQLKIVGITGSYGKTSSKNILNDILSIKYITKPSPKNFNTYPGLMVTVNNYLDKFDEVFIAEMGAYARGDIKQLCDLVHPKYGILTTIGTAHLESFGSEENIQKGKFELIESLPEDGVAVLNGDDPKQTSYEIQNPCKKIWIGIKNHDVDYYATDIKCNSKGTKFTLHVKGDKETYEFETKLLGEYSVYNILAGIALGREFGIKFKDLQTSVHRVKPVEHRLEIKKLGNMYQIDDAYNSNPVGAKMATEVLGMMPGTKVVVTPGMIELGEKEEEYNRIFGTQIAKVADYVVLVGEKRTKPIYKGLLDAGYEKDNIFIINDVRDAYPLISNKLKGQDDIYALFENDLPDTYNE</sequence>
<evidence type="ECO:0000256" key="4">
    <source>
        <dbReference type="SAM" id="Phobius"/>
    </source>
</evidence>
<keyword evidence="4" id="KW-0472">Membrane</keyword>
<dbReference type="InterPro" id="IPR051046">
    <property type="entry name" value="MurCDEF_CellWall_CoF430Synth"/>
</dbReference>
<keyword evidence="4" id="KW-0812">Transmembrane</keyword>
<comment type="caution">
    <text evidence="7">The sequence shown here is derived from an EMBL/GenBank/DDBJ whole genome shotgun (WGS) entry which is preliminary data.</text>
</comment>
<evidence type="ECO:0000313" key="7">
    <source>
        <dbReference type="EMBL" id="HIQ65366.1"/>
    </source>
</evidence>
<dbReference type="EMBL" id="DVFU01000124">
    <property type="protein sequence ID" value="HIQ65366.1"/>
    <property type="molecule type" value="Genomic_DNA"/>
</dbReference>
<dbReference type="SUPFAM" id="SSF53244">
    <property type="entry name" value="MurD-like peptide ligases, peptide-binding domain"/>
    <property type="match status" value="1"/>
</dbReference>
<keyword evidence="1 7" id="KW-0436">Ligase</keyword>
<feature type="domain" description="Mur ligase central" evidence="6">
    <location>
        <begin position="191"/>
        <end position="380"/>
    </location>
</feature>
<keyword evidence="2" id="KW-0547">Nucleotide-binding</keyword>
<name>A0A9D0Z036_9FIRM</name>